<keyword evidence="2 3" id="KW-0732">Signal</keyword>
<evidence type="ECO:0000256" key="3">
    <source>
        <dbReference type="SAM" id="SignalP"/>
    </source>
</evidence>
<evidence type="ECO:0000313" key="4">
    <source>
        <dbReference type="EMBL" id="AGC91916.1"/>
    </source>
</evidence>
<dbReference type="InterPro" id="IPR021884">
    <property type="entry name" value="Ice-bd_prot"/>
</dbReference>
<protein>
    <submittedName>
        <fullName evidence="4">Ice-binding protein isoform 3</fullName>
    </submittedName>
</protein>
<feature type="chain" id="PRO_5003985693" evidence="3">
    <location>
        <begin position="22"/>
        <end position="375"/>
    </location>
</feature>
<sequence length="375" mass="38352">MRPTVATATLALLLLASTAAAVQLDCEAAGLEPCQLACPDDSPLDACPLDLSLPAELERLLVGRPAHRTGQQLPAHVPAHLPAQQQPAQIPAPPMYPPTAMTFCPFMVNCTGAMLWCMQTLDKTTDNMTFTCDRTADDFTSKYACVTDAVNCTGNVTVDPCAQDAVFLGTASTYAVLAGAGVTSSSTTGAPTTVNGDLGTFPTASVTGFTAGVAASVVTGTIHIADAAAGIAIGDLTIAYNDAAGRTLCPVSVIGNIGGTTIYPGLYKSTSGLEITGSDLTLDALGDEDAVFIFQMAQTFSITNGLKVILAGGAQAKNIFWQVGTSANLEGNTVMEGTLMADQSITSQTGATVNGRVLARIASVTMISATFSLPA</sequence>
<reference evidence="4" key="1">
    <citation type="submission" date="2012-10" db="EMBL/GenBank/DDBJ databases">
        <title>Ice-binding proteins in the Antarctic lake alga Chlamydomonas raudensis UWO 241.</title>
        <authorList>
            <person name="Raymond J.A."/>
            <person name="Morgan-Kiss R.M."/>
        </authorList>
    </citation>
    <scope>NUCLEOTIDE SEQUENCE</scope>
    <source>
        <strain evidence="4">UWO 241</strain>
    </source>
</reference>
<dbReference type="EMBL" id="KC012987">
    <property type="protein sequence ID" value="AGC91916.1"/>
    <property type="molecule type" value="mRNA"/>
</dbReference>
<name>L7WZD1_9CHLO</name>
<feature type="signal peptide" evidence="3">
    <location>
        <begin position="1"/>
        <end position="21"/>
    </location>
</feature>
<organism evidence="4">
    <name type="scientific">Chlamydomonas raudensis</name>
    <dbReference type="NCBI Taxonomy" id="284013"/>
    <lineage>
        <taxon>Eukaryota</taxon>
        <taxon>Viridiplantae</taxon>
        <taxon>Chlorophyta</taxon>
        <taxon>core chlorophytes</taxon>
        <taxon>Chlorophyceae</taxon>
        <taxon>CS clade</taxon>
        <taxon>Chlamydomonadales</taxon>
        <taxon>Chlamydomonadaceae</taxon>
        <taxon>Chlamydomonas</taxon>
    </lineage>
</organism>
<evidence type="ECO:0000256" key="1">
    <source>
        <dbReference type="ARBA" id="ARBA00005445"/>
    </source>
</evidence>
<proteinExistence type="evidence at transcript level"/>
<dbReference type="AlphaFoldDB" id="L7WZD1"/>
<dbReference type="Pfam" id="PF11999">
    <property type="entry name" value="Ice_binding"/>
    <property type="match status" value="1"/>
</dbReference>
<evidence type="ECO:0000256" key="2">
    <source>
        <dbReference type="ARBA" id="ARBA00022729"/>
    </source>
</evidence>
<comment type="similarity">
    <text evidence="1">Belongs to the ice-binding protein family.</text>
</comment>
<accession>L7WZD1</accession>